<dbReference type="SUPFAM" id="SSF49785">
    <property type="entry name" value="Galactose-binding domain-like"/>
    <property type="match status" value="1"/>
</dbReference>
<feature type="chain" id="PRO_5041959836" evidence="2">
    <location>
        <begin position="27"/>
        <end position="447"/>
    </location>
</feature>
<dbReference type="InterPro" id="IPR008979">
    <property type="entry name" value="Galactose-bd-like_sf"/>
</dbReference>
<name>A0AAE1ET49_PETCI</name>
<feature type="compositionally biased region" description="Low complexity" evidence="1">
    <location>
        <begin position="267"/>
        <end position="278"/>
    </location>
</feature>
<feature type="signal peptide" evidence="2">
    <location>
        <begin position="1"/>
        <end position="26"/>
    </location>
</feature>
<keyword evidence="2" id="KW-0732">Signal</keyword>
<dbReference type="AlphaFoldDB" id="A0AAE1ET49"/>
<protein>
    <submittedName>
        <fullName evidence="3">Uncharacterized protein</fullName>
    </submittedName>
</protein>
<gene>
    <name evidence="3" type="ORF">Pcinc_033105</name>
</gene>
<evidence type="ECO:0000313" key="4">
    <source>
        <dbReference type="Proteomes" id="UP001286313"/>
    </source>
</evidence>
<dbReference type="PANTHER" id="PTHR48234">
    <property type="entry name" value="GH09231P"/>
    <property type="match status" value="1"/>
</dbReference>
<keyword evidence="4" id="KW-1185">Reference proteome</keyword>
<dbReference type="EMBL" id="JAWQEG010004614">
    <property type="protein sequence ID" value="KAK3860870.1"/>
    <property type="molecule type" value="Genomic_DNA"/>
</dbReference>
<feature type="compositionally biased region" description="Low complexity" evidence="1">
    <location>
        <begin position="286"/>
        <end position="297"/>
    </location>
</feature>
<dbReference type="Proteomes" id="UP001286313">
    <property type="component" value="Unassembled WGS sequence"/>
</dbReference>
<evidence type="ECO:0000256" key="2">
    <source>
        <dbReference type="SAM" id="SignalP"/>
    </source>
</evidence>
<sequence>MSQVGVQWCRVWVTMLLLLPSAPVEGGELRLMRSVLISLQRVQAASNTEQESLDLPPGARPALYCSNKCTHLNWCQLWCAYPSNTPTHCLVSNIFVMPNYQETNITCHTTRPKDLATNAIITAGTQHSWFPLRVKENLIDGFYNYEIDYCITTVPSNSDRWFTLDFGQPKCFQHVILYVQNGAAHLRFRNVQVRVSNVTAVTPPADFAAYDLFGEFPGTASSGQVVEMKSAKPVCARFVTGHMLYHYHSAYFTRVGKHPPRHPASPTTPTQPHDTQPAPRHPASPTTPTQPHDTQPTPRHPANPTTPSQPHDTHPAPRHPPSPTTPTQPHDTLPAPRHPASPTTPTQPHDTLPAPRHPASPTTPTQPHDTLPAPRHPPSPTTPTQPHDTHPAPRHPPSPTTPTQPHDTLPAPRHPASPTTPTQPHDTHPAPRHPPSPTTPTQPHDTH</sequence>
<dbReference type="PANTHER" id="PTHR48234:SF1">
    <property type="entry name" value="SEA DOMAIN-CONTAINING PROTEIN-RELATED"/>
    <property type="match status" value="1"/>
</dbReference>
<dbReference type="Gene3D" id="2.60.120.260">
    <property type="entry name" value="Galactose-binding domain-like"/>
    <property type="match status" value="1"/>
</dbReference>
<evidence type="ECO:0000313" key="3">
    <source>
        <dbReference type="EMBL" id="KAK3860870.1"/>
    </source>
</evidence>
<reference evidence="3" key="1">
    <citation type="submission" date="2023-10" db="EMBL/GenBank/DDBJ databases">
        <title>Genome assemblies of two species of porcelain crab, Petrolisthes cinctipes and Petrolisthes manimaculis (Anomura: Porcellanidae).</title>
        <authorList>
            <person name="Angst P."/>
        </authorList>
    </citation>
    <scope>NUCLEOTIDE SEQUENCE</scope>
    <source>
        <strain evidence="3">PB745_01</strain>
        <tissue evidence="3">Gill</tissue>
    </source>
</reference>
<proteinExistence type="predicted"/>
<feature type="region of interest" description="Disordered" evidence="1">
    <location>
        <begin position="256"/>
        <end position="447"/>
    </location>
</feature>
<feature type="compositionally biased region" description="Pro residues" evidence="1">
    <location>
        <begin position="374"/>
        <end position="383"/>
    </location>
</feature>
<evidence type="ECO:0000256" key="1">
    <source>
        <dbReference type="SAM" id="MobiDB-lite"/>
    </source>
</evidence>
<comment type="caution">
    <text evidence="3">The sequence shown here is derived from an EMBL/GenBank/DDBJ whole genome shotgun (WGS) entry which is preliminary data.</text>
</comment>
<accession>A0AAE1ET49</accession>
<organism evidence="3 4">
    <name type="scientific">Petrolisthes cinctipes</name>
    <name type="common">Flat porcelain crab</name>
    <dbReference type="NCBI Taxonomy" id="88211"/>
    <lineage>
        <taxon>Eukaryota</taxon>
        <taxon>Metazoa</taxon>
        <taxon>Ecdysozoa</taxon>
        <taxon>Arthropoda</taxon>
        <taxon>Crustacea</taxon>
        <taxon>Multicrustacea</taxon>
        <taxon>Malacostraca</taxon>
        <taxon>Eumalacostraca</taxon>
        <taxon>Eucarida</taxon>
        <taxon>Decapoda</taxon>
        <taxon>Pleocyemata</taxon>
        <taxon>Anomura</taxon>
        <taxon>Galatheoidea</taxon>
        <taxon>Porcellanidae</taxon>
        <taxon>Petrolisthes</taxon>
    </lineage>
</organism>
<dbReference type="InterPro" id="IPR052506">
    <property type="entry name" value="Bact_Fn-Binding"/>
</dbReference>